<dbReference type="OrthoDB" id="3270378at2759"/>
<feature type="compositionally biased region" description="Polar residues" evidence="1">
    <location>
        <begin position="347"/>
        <end position="356"/>
    </location>
</feature>
<feature type="compositionally biased region" description="Polar residues" evidence="1">
    <location>
        <begin position="273"/>
        <end position="288"/>
    </location>
</feature>
<feature type="compositionally biased region" description="Low complexity" evidence="1">
    <location>
        <begin position="294"/>
        <end position="305"/>
    </location>
</feature>
<dbReference type="HOGENOM" id="CLU_442827_0_0_1"/>
<feature type="compositionally biased region" description="Low complexity" evidence="1">
    <location>
        <begin position="454"/>
        <end position="477"/>
    </location>
</feature>
<proteinExistence type="predicted"/>
<feature type="region of interest" description="Disordered" evidence="1">
    <location>
        <begin position="493"/>
        <end position="587"/>
    </location>
</feature>
<dbReference type="GeneID" id="20674921"/>
<feature type="region of interest" description="Disordered" evidence="1">
    <location>
        <begin position="173"/>
        <end position="225"/>
    </location>
</feature>
<evidence type="ECO:0000313" key="3">
    <source>
        <dbReference type="Proteomes" id="UP000030671"/>
    </source>
</evidence>
<protein>
    <submittedName>
        <fullName evidence="2">Uncharacterized protein</fullName>
    </submittedName>
</protein>
<feature type="region of interest" description="Disordered" evidence="1">
    <location>
        <begin position="237"/>
        <end position="477"/>
    </location>
</feature>
<feature type="compositionally biased region" description="Low complexity" evidence="1">
    <location>
        <begin position="237"/>
        <end position="246"/>
    </location>
</feature>
<accession>W4JT84</accession>
<reference evidence="2 3" key="1">
    <citation type="journal article" date="2012" name="New Phytol.">
        <title>Insight into trade-off between wood decay and parasitism from the genome of a fungal forest pathogen.</title>
        <authorList>
            <person name="Olson A."/>
            <person name="Aerts A."/>
            <person name="Asiegbu F."/>
            <person name="Belbahri L."/>
            <person name="Bouzid O."/>
            <person name="Broberg A."/>
            <person name="Canback B."/>
            <person name="Coutinho P.M."/>
            <person name="Cullen D."/>
            <person name="Dalman K."/>
            <person name="Deflorio G."/>
            <person name="van Diepen L.T."/>
            <person name="Dunand C."/>
            <person name="Duplessis S."/>
            <person name="Durling M."/>
            <person name="Gonthier P."/>
            <person name="Grimwood J."/>
            <person name="Fossdal C.G."/>
            <person name="Hansson D."/>
            <person name="Henrissat B."/>
            <person name="Hietala A."/>
            <person name="Himmelstrand K."/>
            <person name="Hoffmeister D."/>
            <person name="Hogberg N."/>
            <person name="James T.Y."/>
            <person name="Karlsson M."/>
            <person name="Kohler A."/>
            <person name="Kues U."/>
            <person name="Lee Y.H."/>
            <person name="Lin Y.C."/>
            <person name="Lind M."/>
            <person name="Lindquist E."/>
            <person name="Lombard V."/>
            <person name="Lucas S."/>
            <person name="Lunden K."/>
            <person name="Morin E."/>
            <person name="Murat C."/>
            <person name="Park J."/>
            <person name="Raffaello T."/>
            <person name="Rouze P."/>
            <person name="Salamov A."/>
            <person name="Schmutz J."/>
            <person name="Solheim H."/>
            <person name="Stahlberg J."/>
            <person name="Velez H."/>
            <person name="de Vries R.P."/>
            <person name="Wiebenga A."/>
            <person name="Woodward S."/>
            <person name="Yakovlev I."/>
            <person name="Garbelotto M."/>
            <person name="Martin F."/>
            <person name="Grigoriev I.V."/>
            <person name="Stenlid J."/>
        </authorList>
    </citation>
    <scope>NUCLEOTIDE SEQUENCE [LARGE SCALE GENOMIC DNA]</scope>
    <source>
        <strain evidence="2 3">TC 32-1</strain>
    </source>
</reference>
<gene>
    <name evidence="2" type="ORF">HETIRDRAFT_436918</name>
</gene>
<keyword evidence="3" id="KW-1185">Reference proteome</keyword>
<dbReference type="KEGG" id="hir:HETIRDRAFT_436918"/>
<feature type="compositionally biased region" description="Polar residues" evidence="1">
    <location>
        <begin position="429"/>
        <end position="441"/>
    </location>
</feature>
<dbReference type="Proteomes" id="UP000030671">
    <property type="component" value="Unassembled WGS sequence"/>
</dbReference>
<evidence type="ECO:0000256" key="1">
    <source>
        <dbReference type="SAM" id="MobiDB-lite"/>
    </source>
</evidence>
<dbReference type="RefSeq" id="XP_009552321.1">
    <property type="nucleotide sequence ID" value="XM_009554026.1"/>
</dbReference>
<dbReference type="InParanoid" id="W4JT84"/>
<feature type="compositionally biased region" description="Low complexity" evidence="1">
    <location>
        <begin position="493"/>
        <end position="514"/>
    </location>
</feature>
<dbReference type="AlphaFoldDB" id="W4JT84"/>
<feature type="region of interest" description="Disordered" evidence="1">
    <location>
        <begin position="1"/>
        <end position="29"/>
    </location>
</feature>
<evidence type="ECO:0000313" key="2">
    <source>
        <dbReference type="EMBL" id="ETW76101.1"/>
    </source>
</evidence>
<feature type="compositionally biased region" description="Polar residues" evidence="1">
    <location>
        <begin position="550"/>
        <end position="565"/>
    </location>
</feature>
<feature type="compositionally biased region" description="Polar residues" evidence="1">
    <location>
        <begin position="1"/>
        <end position="15"/>
    </location>
</feature>
<dbReference type="EMBL" id="KI925465">
    <property type="protein sequence ID" value="ETW76101.1"/>
    <property type="molecule type" value="Genomic_DNA"/>
</dbReference>
<organism evidence="2 3">
    <name type="scientific">Heterobasidion irregulare (strain TC 32-1)</name>
    <dbReference type="NCBI Taxonomy" id="747525"/>
    <lineage>
        <taxon>Eukaryota</taxon>
        <taxon>Fungi</taxon>
        <taxon>Dikarya</taxon>
        <taxon>Basidiomycota</taxon>
        <taxon>Agaricomycotina</taxon>
        <taxon>Agaricomycetes</taxon>
        <taxon>Russulales</taxon>
        <taxon>Bondarzewiaceae</taxon>
        <taxon>Heterobasidion</taxon>
        <taxon>Heterobasidion annosum species complex</taxon>
    </lineage>
</organism>
<name>W4JT84_HETIT</name>
<sequence>MSLSVSSFPETTYTPPQGPGLSETLDDPAPIKRRRIFGNLFGKDGPTMFKVHRRQHAAKDSLNLQIEDIHTPVVSFTAQDVPPHVADLSSSRKPKLSLPILDVGHQPASRSPTTHHEQLVFPPTPTATQYDHSNPMKESIKSLRLSRIYRPIDVGRKDEESLPPWASRGVIASFGDPDDYVNGDREKEVDRDRTSSLLTPLSSWSTSSTRLSRRPSGSSAPSSRTSSMYFSSIISAMSSPSSASTRPRTGTVPVVRKHTNSDAAVSKDFRPVSISSENSTRTTASSPPRLTGVSTMRLRSLSTSSAKGDSKTRMKPALTIVPPMQPTGHKRSRTLSNASDKGKARARTTSNPSAPSMSGGDRSAQRPRTRTLSNTSDKGKAKARISRADSVSEIVNSKNHPPVPPLPIIGMPSTSANDLRDGMSPATAPISTRATAKSPSRSPHHRTPQPPKSAPSSPSRKTFGLPLASSLPSSSRPLVHTSATMKLYSPAPISASTPASAQSLSHQHTLSSQLRGFPRQGVMRSRSKSTVESHLDRTLPLSPSKPPLRTPNSTGLVGYPNTRNQGVRRPFQSSADKRLDEGESPSLTVATQDAGQYGFQERNIGDVIPKLRGMRMK</sequence>
<feature type="compositionally biased region" description="Basic and acidic residues" evidence="1">
    <location>
        <begin position="182"/>
        <end position="194"/>
    </location>
</feature>
<feature type="compositionally biased region" description="Low complexity" evidence="1">
    <location>
        <begin position="195"/>
        <end position="225"/>
    </location>
</feature>